<keyword evidence="2" id="KW-1185">Reference proteome</keyword>
<reference evidence="1 2" key="1">
    <citation type="submission" date="2021-06" db="EMBL/GenBank/DDBJ databases">
        <title>Caerostris darwini draft genome.</title>
        <authorList>
            <person name="Kono N."/>
            <person name="Arakawa K."/>
        </authorList>
    </citation>
    <scope>NUCLEOTIDE SEQUENCE [LARGE SCALE GENOMIC DNA]</scope>
</reference>
<evidence type="ECO:0000313" key="1">
    <source>
        <dbReference type="EMBL" id="GIY30188.1"/>
    </source>
</evidence>
<dbReference type="EMBL" id="BPLQ01007449">
    <property type="protein sequence ID" value="GIY30188.1"/>
    <property type="molecule type" value="Genomic_DNA"/>
</dbReference>
<sequence length="204" mass="23008">MNTSKAGSPDGMMDWIGRPIDHGSEGKKIRLLVGNLVMQEAPYRRRFLTQFEFSIPSTKAVNTQKWRHFNSPKTYVVTPNPISGDLSIRRNTNKPIQVQLSMNTSKAGSPDGMMDWIGRPIDHGSEGKKIRLLVGNLVMQEASKKIPRDYALGTRVITRHIDQGFRFWVLLRFISAPASMSSSKTPSGKFGALFVYSRRLTKLR</sequence>
<comment type="caution">
    <text evidence="1">The sequence shown here is derived from an EMBL/GenBank/DDBJ whole genome shotgun (WGS) entry which is preliminary data.</text>
</comment>
<dbReference type="Proteomes" id="UP001054837">
    <property type="component" value="Unassembled WGS sequence"/>
</dbReference>
<name>A0AAV4S6R0_9ARAC</name>
<dbReference type="AlphaFoldDB" id="A0AAV4S6R0"/>
<protein>
    <submittedName>
        <fullName evidence="1">Uncharacterized protein</fullName>
    </submittedName>
</protein>
<evidence type="ECO:0000313" key="2">
    <source>
        <dbReference type="Proteomes" id="UP001054837"/>
    </source>
</evidence>
<gene>
    <name evidence="1" type="ORF">CDAR_379141</name>
</gene>
<proteinExistence type="predicted"/>
<accession>A0AAV4S6R0</accession>
<organism evidence="1 2">
    <name type="scientific">Caerostris darwini</name>
    <dbReference type="NCBI Taxonomy" id="1538125"/>
    <lineage>
        <taxon>Eukaryota</taxon>
        <taxon>Metazoa</taxon>
        <taxon>Ecdysozoa</taxon>
        <taxon>Arthropoda</taxon>
        <taxon>Chelicerata</taxon>
        <taxon>Arachnida</taxon>
        <taxon>Araneae</taxon>
        <taxon>Araneomorphae</taxon>
        <taxon>Entelegynae</taxon>
        <taxon>Araneoidea</taxon>
        <taxon>Araneidae</taxon>
        <taxon>Caerostris</taxon>
    </lineage>
</organism>